<dbReference type="OrthoDB" id="1421998at2759"/>
<dbReference type="AlphaFoldDB" id="A0A1S2YSI6"/>
<sequence>MFECDARTYLLHLVDNTIFVDKTHARVKAKYISLFIDLECCQENAWGTAALVVLYDNLGYGVVHDTRQMGGYMTLLRCWIYEYFPNICKWGDSGTVHEHIPRVCKCTANHAFKGGLLTYQRRLDVILVEDVLFTPYDGDRANHHFEELLMFSGYLRWVPTSIDLEWQNTMRACITTLQSLLPLVTFPGEVSKDYYAWYVTVSHPMILPNAPPTGPCIDPHFPSSFAQVGSSFTQDCKSSELLQRVIQVTNPDGEVHVILSELLCMFLEDH</sequence>
<keyword evidence="2" id="KW-1185">Reference proteome</keyword>
<proteinExistence type="predicted"/>
<dbReference type="RefSeq" id="XP_004509214.1">
    <property type="nucleotide sequence ID" value="XM_004509157.1"/>
</dbReference>
<organism evidence="2 3">
    <name type="scientific">Cicer arietinum</name>
    <name type="common">Chickpea</name>
    <name type="synonym">Garbanzo</name>
    <dbReference type="NCBI Taxonomy" id="3827"/>
    <lineage>
        <taxon>Eukaryota</taxon>
        <taxon>Viridiplantae</taxon>
        <taxon>Streptophyta</taxon>
        <taxon>Embryophyta</taxon>
        <taxon>Tracheophyta</taxon>
        <taxon>Spermatophyta</taxon>
        <taxon>Magnoliopsida</taxon>
        <taxon>eudicotyledons</taxon>
        <taxon>Gunneridae</taxon>
        <taxon>Pentapetalae</taxon>
        <taxon>rosids</taxon>
        <taxon>fabids</taxon>
        <taxon>Fabales</taxon>
        <taxon>Fabaceae</taxon>
        <taxon>Papilionoideae</taxon>
        <taxon>50 kb inversion clade</taxon>
        <taxon>NPAAA clade</taxon>
        <taxon>Hologalegina</taxon>
        <taxon>IRL clade</taxon>
        <taxon>Cicereae</taxon>
        <taxon>Cicer</taxon>
    </lineage>
</organism>
<dbReference type="PANTHER" id="PTHR46033">
    <property type="entry name" value="PROTEIN MAIN-LIKE 2"/>
    <property type="match status" value="1"/>
</dbReference>
<dbReference type="Pfam" id="PF10536">
    <property type="entry name" value="PMD"/>
    <property type="match status" value="1"/>
</dbReference>
<dbReference type="Proteomes" id="UP000087171">
    <property type="component" value="Chromosome Ca7"/>
</dbReference>
<evidence type="ECO:0000259" key="1">
    <source>
        <dbReference type="Pfam" id="PF10536"/>
    </source>
</evidence>
<feature type="domain" description="Aminotransferase-like plant mobile" evidence="1">
    <location>
        <begin position="4"/>
        <end position="162"/>
    </location>
</feature>
<reference evidence="3" key="2">
    <citation type="submission" date="2025-08" db="UniProtKB">
        <authorList>
            <consortium name="RefSeq"/>
        </authorList>
    </citation>
    <scope>IDENTIFICATION</scope>
    <source>
        <tissue evidence="3">Etiolated seedlings</tissue>
    </source>
</reference>
<dbReference type="PaxDb" id="3827-XP_004509214.1"/>
<reference evidence="2" key="1">
    <citation type="journal article" date="2013" name="Nat. Biotechnol.">
        <title>Draft genome sequence of chickpea (Cicer arietinum) provides a resource for trait improvement.</title>
        <authorList>
            <person name="Varshney R.K."/>
            <person name="Song C."/>
            <person name="Saxena R.K."/>
            <person name="Azam S."/>
            <person name="Yu S."/>
            <person name="Sharpe A.G."/>
            <person name="Cannon S."/>
            <person name="Baek J."/>
            <person name="Rosen B.D."/>
            <person name="Tar'an B."/>
            <person name="Millan T."/>
            <person name="Zhang X."/>
            <person name="Ramsay L.D."/>
            <person name="Iwata A."/>
            <person name="Wang Y."/>
            <person name="Nelson W."/>
            <person name="Farmer A.D."/>
            <person name="Gaur P.M."/>
            <person name="Soderlund C."/>
            <person name="Penmetsa R.V."/>
            <person name="Xu C."/>
            <person name="Bharti A.K."/>
            <person name="He W."/>
            <person name="Winter P."/>
            <person name="Zhao S."/>
            <person name="Hane J.K."/>
            <person name="Carrasquilla-Garcia N."/>
            <person name="Condie J.A."/>
            <person name="Upadhyaya H.D."/>
            <person name="Luo M.C."/>
            <person name="Thudi M."/>
            <person name="Gowda C.L."/>
            <person name="Singh N.P."/>
            <person name="Lichtenzveig J."/>
            <person name="Gali K.K."/>
            <person name="Rubio J."/>
            <person name="Nadarajan N."/>
            <person name="Dolezel J."/>
            <person name="Bansal K.C."/>
            <person name="Xu X."/>
            <person name="Edwards D."/>
            <person name="Zhang G."/>
            <person name="Kahl G."/>
            <person name="Gil J."/>
            <person name="Singh K.B."/>
            <person name="Datta S.K."/>
            <person name="Jackson S.A."/>
            <person name="Wang J."/>
            <person name="Cook D.R."/>
        </authorList>
    </citation>
    <scope>NUCLEOTIDE SEQUENCE [LARGE SCALE GENOMIC DNA]</scope>
    <source>
        <strain evidence="2">cv. CDC Frontier</strain>
    </source>
</reference>
<evidence type="ECO:0000313" key="2">
    <source>
        <dbReference type="Proteomes" id="UP000087171"/>
    </source>
</evidence>
<dbReference type="PANTHER" id="PTHR46033:SF1">
    <property type="entry name" value="PROTEIN MAIN-LIKE 2"/>
    <property type="match status" value="1"/>
</dbReference>
<gene>
    <name evidence="3" type="primary">LOC101499741</name>
</gene>
<evidence type="ECO:0000313" key="3">
    <source>
        <dbReference type="RefSeq" id="XP_004509214.1"/>
    </source>
</evidence>
<dbReference type="InterPro" id="IPR044824">
    <property type="entry name" value="MAIN-like"/>
</dbReference>
<accession>A0A1S2YSI6</accession>
<dbReference type="InterPro" id="IPR019557">
    <property type="entry name" value="AminoTfrase-like_pln_mobile"/>
</dbReference>
<dbReference type="GO" id="GO:0010073">
    <property type="term" value="P:meristem maintenance"/>
    <property type="evidence" value="ECO:0007669"/>
    <property type="project" value="InterPro"/>
</dbReference>
<protein>
    <submittedName>
        <fullName evidence="3">Protein MAIN-LIKE 2-like</fullName>
    </submittedName>
</protein>
<name>A0A1S2YSI6_CICAR</name>